<dbReference type="PANTHER" id="PTHR32285:SF19">
    <property type="entry name" value="PROTEIN TRICHOME BIREFRINGENCE-LIKE 6"/>
    <property type="match status" value="1"/>
</dbReference>
<protein>
    <submittedName>
        <fullName evidence="13">Uncharacterized protein LOC107882029</fullName>
    </submittedName>
</protein>
<evidence type="ECO:0000256" key="7">
    <source>
        <dbReference type="SAM" id="Coils"/>
    </source>
</evidence>
<comment type="similarity">
    <text evidence="2">Belongs to the PC-esterase family. TBL subfamily.</text>
</comment>
<feature type="compositionally biased region" description="Polar residues" evidence="8">
    <location>
        <begin position="99"/>
        <end position="109"/>
    </location>
</feature>
<dbReference type="RefSeq" id="XP_016652724.1">
    <property type="nucleotide sequence ID" value="XM_016797238.1"/>
</dbReference>
<evidence type="ECO:0000256" key="8">
    <source>
        <dbReference type="SAM" id="MobiDB-lite"/>
    </source>
</evidence>
<dbReference type="Pfam" id="PF14416">
    <property type="entry name" value="PMR5N"/>
    <property type="match status" value="1"/>
</dbReference>
<sequence length="547" mass="61370">MKRQRSFSFKPTRSLVIYFTISSSITFLISIIIWVNKTNTPSVPQETAVQTLTSNCNPNISVLNGLEDSILKLNATPSIQPDENASGFSGINSIISSGLQTKENQSQVAQHDEEDRGGDELDNANFTAVAQSAPAAILFGPEEQNAPLMNMTEEQNAASGFSGVNSLISGLQGKENESQVAQNGLHHEEEDRVSGELDRNFTDTAQSAPAILFDKTEVKTEEQNAPLMNKTKEKNATSDLSGINSLTSRLQRLENESQVAQNGLHHDEEDRVGGELDGNFTTVAQSAPPAILFDKIEMRTEEQNAPLMNKTDEEQNAPFLNKAEEQNAALSKNIEGKSRKRRGRKKKTRATSFENTQTSSSRFVEEKRIIKGGCDFTRGRWVYDKSYPLYTNGSCPFIEKSFNCLGNGRLDENFMKWRWQPEDCDIPRFDATKMLELMRGKRLVFVGDSLNRNQWESMVCMLMGAKRGRRITQGKGKYNYNFMDYKCTVEFYTSPFLVYQGMARAGKKQVKTLQIDSMDRTSSKWTGADILVFNTAHWWNDHKTNAG</sequence>
<evidence type="ECO:0000259" key="10">
    <source>
        <dbReference type="Pfam" id="PF13839"/>
    </source>
</evidence>
<evidence type="ECO:0000256" key="4">
    <source>
        <dbReference type="ARBA" id="ARBA00022968"/>
    </source>
</evidence>
<evidence type="ECO:0000256" key="1">
    <source>
        <dbReference type="ARBA" id="ARBA00004167"/>
    </source>
</evidence>
<feature type="region of interest" description="Disordered" evidence="8">
    <location>
        <begin position="173"/>
        <end position="195"/>
    </location>
</feature>
<keyword evidence="3 9" id="KW-0812">Transmembrane</keyword>
<evidence type="ECO:0000256" key="2">
    <source>
        <dbReference type="ARBA" id="ARBA00007727"/>
    </source>
</evidence>
<evidence type="ECO:0000256" key="5">
    <source>
        <dbReference type="ARBA" id="ARBA00022989"/>
    </source>
</evidence>
<keyword evidence="6 9" id="KW-0472">Membrane</keyword>
<name>A0ABM1LZ97_PRUMU</name>
<keyword evidence="7" id="KW-0175">Coiled coil</keyword>
<feature type="transmembrane region" description="Helical" evidence="9">
    <location>
        <begin position="15"/>
        <end position="35"/>
    </location>
</feature>
<evidence type="ECO:0000313" key="13">
    <source>
        <dbReference type="RefSeq" id="XP_016652724.1"/>
    </source>
</evidence>
<dbReference type="PANTHER" id="PTHR32285">
    <property type="entry name" value="PROTEIN TRICHOME BIREFRINGENCE-LIKE 9-RELATED"/>
    <property type="match status" value="1"/>
</dbReference>
<keyword evidence="12" id="KW-1185">Reference proteome</keyword>
<proteinExistence type="inferred from homology"/>
<evidence type="ECO:0000256" key="3">
    <source>
        <dbReference type="ARBA" id="ARBA00022692"/>
    </source>
</evidence>
<feature type="non-terminal residue" evidence="13">
    <location>
        <position position="547"/>
    </location>
</feature>
<keyword evidence="4" id="KW-0735">Signal-anchor</keyword>
<reference evidence="13" key="2">
    <citation type="submission" date="2025-08" db="UniProtKB">
        <authorList>
            <consortium name="RefSeq"/>
        </authorList>
    </citation>
    <scope>IDENTIFICATION</scope>
</reference>
<feature type="coiled-coil region" evidence="7">
    <location>
        <begin position="243"/>
        <end position="270"/>
    </location>
</feature>
<feature type="domain" description="Trichome birefringence-like N-terminal" evidence="11">
    <location>
        <begin position="373"/>
        <end position="425"/>
    </location>
</feature>
<evidence type="ECO:0000259" key="11">
    <source>
        <dbReference type="Pfam" id="PF14416"/>
    </source>
</evidence>
<feature type="domain" description="Trichome birefringence-like C-terminal" evidence="10">
    <location>
        <begin position="426"/>
        <end position="544"/>
    </location>
</feature>
<evidence type="ECO:0000256" key="9">
    <source>
        <dbReference type="SAM" id="Phobius"/>
    </source>
</evidence>
<gene>
    <name evidence="13" type="primary">LOC107882029</name>
</gene>
<feature type="compositionally biased region" description="Basic and acidic residues" evidence="8">
    <location>
        <begin position="185"/>
        <end position="195"/>
    </location>
</feature>
<accession>A0ABM1LZ97</accession>
<dbReference type="GeneID" id="107882029"/>
<dbReference type="InterPro" id="IPR025846">
    <property type="entry name" value="TBL_N"/>
</dbReference>
<feature type="compositionally biased region" description="Basic residues" evidence="8">
    <location>
        <begin position="338"/>
        <end position="349"/>
    </location>
</feature>
<organism evidence="12 13">
    <name type="scientific">Prunus mume</name>
    <name type="common">Japanese apricot</name>
    <name type="synonym">Armeniaca mume</name>
    <dbReference type="NCBI Taxonomy" id="102107"/>
    <lineage>
        <taxon>Eukaryota</taxon>
        <taxon>Viridiplantae</taxon>
        <taxon>Streptophyta</taxon>
        <taxon>Embryophyta</taxon>
        <taxon>Tracheophyta</taxon>
        <taxon>Spermatophyta</taxon>
        <taxon>Magnoliopsida</taxon>
        <taxon>eudicotyledons</taxon>
        <taxon>Gunneridae</taxon>
        <taxon>Pentapetalae</taxon>
        <taxon>rosids</taxon>
        <taxon>fabids</taxon>
        <taxon>Rosales</taxon>
        <taxon>Rosaceae</taxon>
        <taxon>Amygdaloideae</taxon>
        <taxon>Amygdaleae</taxon>
        <taxon>Prunus</taxon>
    </lineage>
</organism>
<dbReference type="Proteomes" id="UP000694861">
    <property type="component" value="Unplaced"/>
</dbReference>
<comment type="subcellular location">
    <subcellularLocation>
        <location evidence="1">Membrane</location>
        <topology evidence="1">Single-pass membrane protein</topology>
    </subcellularLocation>
</comment>
<feature type="region of interest" description="Disordered" evidence="8">
    <location>
        <begin position="99"/>
        <end position="121"/>
    </location>
</feature>
<keyword evidence="5 9" id="KW-1133">Transmembrane helix</keyword>
<dbReference type="InterPro" id="IPR026057">
    <property type="entry name" value="TBL_C"/>
</dbReference>
<dbReference type="Pfam" id="PF13839">
    <property type="entry name" value="PC-Esterase"/>
    <property type="match status" value="1"/>
</dbReference>
<reference evidence="12" key="1">
    <citation type="journal article" date="2012" name="Nat. Commun.">
        <title>The genome of Prunus mume.</title>
        <authorList>
            <person name="Zhang Q."/>
            <person name="Chen W."/>
            <person name="Sun L."/>
            <person name="Zhao F."/>
            <person name="Huang B."/>
            <person name="Yang W."/>
            <person name="Tao Y."/>
            <person name="Wang J."/>
            <person name="Yuan Z."/>
            <person name="Fan G."/>
            <person name="Xing Z."/>
            <person name="Han C."/>
            <person name="Pan H."/>
            <person name="Zhong X."/>
            <person name="Shi W."/>
            <person name="Liang X."/>
            <person name="Du D."/>
            <person name="Sun F."/>
            <person name="Xu Z."/>
            <person name="Hao R."/>
            <person name="Lv T."/>
            <person name="Lv Y."/>
            <person name="Zheng Z."/>
            <person name="Sun M."/>
            <person name="Luo L."/>
            <person name="Cai M."/>
            <person name="Gao Y."/>
            <person name="Wang J."/>
            <person name="Yin Y."/>
            <person name="Xu X."/>
            <person name="Cheng T."/>
            <person name="Wang J."/>
        </authorList>
    </citation>
    <scope>NUCLEOTIDE SEQUENCE [LARGE SCALE GENOMIC DNA]</scope>
</reference>
<feature type="region of interest" description="Disordered" evidence="8">
    <location>
        <begin position="327"/>
        <end position="358"/>
    </location>
</feature>
<evidence type="ECO:0000256" key="6">
    <source>
        <dbReference type="ARBA" id="ARBA00023136"/>
    </source>
</evidence>
<evidence type="ECO:0000313" key="12">
    <source>
        <dbReference type="Proteomes" id="UP000694861"/>
    </source>
</evidence>
<dbReference type="InterPro" id="IPR029962">
    <property type="entry name" value="TBL"/>
</dbReference>